<dbReference type="EMBL" id="CP036275">
    <property type="protein sequence ID" value="QDU36463.1"/>
    <property type="molecule type" value="Genomic_DNA"/>
</dbReference>
<feature type="compositionally biased region" description="Polar residues" evidence="1">
    <location>
        <begin position="7"/>
        <end position="16"/>
    </location>
</feature>
<evidence type="ECO:0000313" key="2">
    <source>
        <dbReference type="EMBL" id="QDU36463.1"/>
    </source>
</evidence>
<gene>
    <name evidence="2" type="ORF">Mal4_07490</name>
</gene>
<evidence type="ECO:0000313" key="3">
    <source>
        <dbReference type="Proteomes" id="UP000320496"/>
    </source>
</evidence>
<feature type="region of interest" description="Disordered" evidence="1">
    <location>
        <begin position="1"/>
        <end position="41"/>
    </location>
</feature>
<organism evidence="2 3">
    <name type="scientific">Maioricimonas rarisocia</name>
    <dbReference type="NCBI Taxonomy" id="2528026"/>
    <lineage>
        <taxon>Bacteria</taxon>
        <taxon>Pseudomonadati</taxon>
        <taxon>Planctomycetota</taxon>
        <taxon>Planctomycetia</taxon>
        <taxon>Planctomycetales</taxon>
        <taxon>Planctomycetaceae</taxon>
        <taxon>Maioricimonas</taxon>
    </lineage>
</organism>
<reference evidence="2 3" key="1">
    <citation type="submission" date="2019-02" db="EMBL/GenBank/DDBJ databases">
        <title>Deep-cultivation of Planctomycetes and their phenomic and genomic characterization uncovers novel biology.</title>
        <authorList>
            <person name="Wiegand S."/>
            <person name="Jogler M."/>
            <person name="Boedeker C."/>
            <person name="Pinto D."/>
            <person name="Vollmers J."/>
            <person name="Rivas-Marin E."/>
            <person name="Kohn T."/>
            <person name="Peeters S.H."/>
            <person name="Heuer A."/>
            <person name="Rast P."/>
            <person name="Oberbeckmann S."/>
            <person name="Bunk B."/>
            <person name="Jeske O."/>
            <person name="Meyerdierks A."/>
            <person name="Storesund J.E."/>
            <person name="Kallscheuer N."/>
            <person name="Luecker S."/>
            <person name="Lage O.M."/>
            <person name="Pohl T."/>
            <person name="Merkel B.J."/>
            <person name="Hornburger P."/>
            <person name="Mueller R.-W."/>
            <person name="Bruemmer F."/>
            <person name="Labrenz M."/>
            <person name="Spormann A.M."/>
            <person name="Op den Camp H."/>
            <person name="Overmann J."/>
            <person name="Amann R."/>
            <person name="Jetten M.S.M."/>
            <person name="Mascher T."/>
            <person name="Medema M.H."/>
            <person name="Devos D.P."/>
            <person name="Kaster A.-K."/>
            <person name="Ovreas L."/>
            <person name="Rohde M."/>
            <person name="Galperin M.Y."/>
            <person name="Jogler C."/>
        </authorList>
    </citation>
    <scope>NUCLEOTIDE SEQUENCE [LARGE SCALE GENOMIC DNA]</scope>
    <source>
        <strain evidence="2 3">Mal4</strain>
    </source>
</reference>
<dbReference type="Proteomes" id="UP000320496">
    <property type="component" value="Chromosome"/>
</dbReference>
<evidence type="ECO:0000256" key="1">
    <source>
        <dbReference type="SAM" id="MobiDB-lite"/>
    </source>
</evidence>
<accession>A0A517Z1W0</accession>
<name>A0A517Z1W0_9PLAN</name>
<dbReference type="KEGG" id="mri:Mal4_07490"/>
<protein>
    <submittedName>
        <fullName evidence="2">Uncharacterized protein</fullName>
    </submittedName>
</protein>
<sequence>MAAQRLSVRSGSTCETSDADGDHLDGTGKGPPRMRIGSASECPEETATATFYLHRRDGGVRVASGGRIRRISEGLRETMDLRGFLIATGAYLPSR</sequence>
<dbReference type="AlphaFoldDB" id="A0A517Z1W0"/>
<proteinExistence type="predicted"/>
<keyword evidence="3" id="KW-1185">Reference proteome</keyword>